<dbReference type="InterPro" id="IPR056093">
    <property type="entry name" value="DUF7676"/>
</dbReference>
<evidence type="ECO:0000313" key="2">
    <source>
        <dbReference type="Proteomes" id="UP000607397"/>
    </source>
</evidence>
<proteinExistence type="predicted"/>
<dbReference type="AlphaFoldDB" id="A0A8K2A933"/>
<dbReference type="SUPFAM" id="SSF52833">
    <property type="entry name" value="Thioredoxin-like"/>
    <property type="match status" value="1"/>
</dbReference>
<dbReference type="InterPro" id="IPR036249">
    <property type="entry name" value="Thioredoxin-like_sf"/>
</dbReference>
<accession>A0A8K2A933</accession>
<dbReference type="Pfam" id="PF24724">
    <property type="entry name" value="DUF7676"/>
    <property type="match status" value="1"/>
</dbReference>
<sequence>MSSFQQRVTPLNRRTSEPLARGGQIEYEEFPATIEVLGPLLYWLFHDHWSAIGLGHMVDGSVLELEFTQAPKIIRLYDGYLTVVTEGWHMHLCLEENQGGPLGNTPPDLRQKRLVHRAALYRRLNAQGQARSWGIQFWNGAGERMMNLFLPNPFVGEEEDLLPEHRPNLEKLRLYDQVRQIFVLGEADIPYETNPLQRPYLSVCRSGRCYPSRQWQPVYEALQGAVAEQGLDVEVIHSGCLEVCKLGPVVFYSGDRTWYTRVTPAVAEEIVQTHVVQGKKLQAHVYPKDPSV</sequence>
<dbReference type="Gene3D" id="3.40.30.10">
    <property type="entry name" value="Glutaredoxin"/>
    <property type="match status" value="1"/>
</dbReference>
<keyword evidence="2" id="KW-1185">Reference proteome</keyword>
<dbReference type="Proteomes" id="UP000607397">
    <property type="component" value="Unassembled WGS sequence"/>
</dbReference>
<dbReference type="CDD" id="cd02980">
    <property type="entry name" value="TRX_Fd_family"/>
    <property type="match status" value="1"/>
</dbReference>
<dbReference type="RefSeq" id="WP_161826299.1">
    <property type="nucleotide sequence ID" value="NZ_WVIC01000033.1"/>
</dbReference>
<dbReference type="EMBL" id="WVIC01000033">
    <property type="protein sequence ID" value="NCJ07824.1"/>
    <property type="molecule type" value="Genomic_DNA"/>
</dbReference>
<comment type="caution">
    <text evidence="1">The sequence shown here is derived from an EMBL/GenBank/DDBJ whole genome shotgun (WGS) entry which is preliminary data.</text>
</comment>
<name>A0A8K2A933_9CYAN</name>
<organism evidence="1 2">
    <name type="scientific">Petrachloros mirabilis ULC683</name>
    <dbReference type="NCBI Taxonomy" id="2781853"/>
    <lineage>
        <taxon>Bacteria</taxon>
        <taxon>Bacillati</taxon>
        <taxon>Cyanobacteriota</taxon>
        <taxon>Cyanophyceae</taxon>
        <taxon>Synechococcales</taxon>
        <taxon>Petrachlorosaceae</taxon>
        <taxon>Petrachloros</taxon>
        <taxon>Petrachloros mirabilis</taxon>
    </lineage>
</organism>
<evidence type="ECO:0000313" key="1">
    <source>
        <dbReference type="EMBL" id="NCJ07824.1"/>
    </source>
</evidence>
<reference evidence="1" key="1">
    <citation type="submission" date="2019-12" db="EMBL/GenBank/DDBJ databases">
        <title>High-Quality draft genome sequences of three cyanobacteria isolated from the limestone walls of the Old Cathedral of Coimbra.</title>
        <authorList>
            <person name="Tiago I."/>
            <person name="Soares F."/>
            <person name="Portugal A."/>
        </authorList>
    </citation>
    <scope>NUCLEOTIDE SEQUENCE [LARGE SCALE GENOMIC DNA]</scope>
    <source>
        <strain evidence="1">C</strain>
    </source>
</reference>
<protein>
    <submittedName>
        <fullName evidence="1">(2Fe-2S) ferredoxin domain-containing protein</fullName>
    </submittedName>
</protein>
<gene>
    <name evidence="1" type="ORF">GS597_15170</name>
</gene>